<proteinExistence type="predicted"/>
<dbReference type="Proteomes" id="UP001151699">
    <property type="component" value="Chromosome X"/>
</dbReference>
<organism evidence="2 3">
    <name type="scientific">Pseudolycoriella hygida</name>
    <dbReference type="NCBI Taxonomy" id="35572"/>
    <lineage>
        <taxon>Eukaryota</taxon>
        <taxon>Metazoa</taxon>
        <taxon>Ecdysozoa</taxon>
        <taxon>Arthropoda</taxon>
        <taxon>Hexapoda</taxon>
        <taxon>Insecta</taxon>
        <taxon>Pterygota</taxon>
        <taxon>Neoptera</taxon>
        <taxon>Endopterygota</taxon>
        <taxon>Diptera</taxon>
        <taxon>Nematocera</taxon>
        <taxon>Sciaroidea</taxon>
        <taxon>Sciaridae</taxon>
        <taxon>Pseudolycoriella</taxon>
    </lineage>
</organism>
<feature type="compositionally biased region" description="Polar residues" evidence="1">
    <location>
        <begin position="1"/>
        <end position="23"/>
    </location>
</feature>
<dbReference type="EMBL" id="WJQU01000003">
    <property type="protein sequence ID" value="KAJ6639905.1"/>
    <property type="molecule type" value="Genomic_DNA"/>
</dbReference>
<reference evidence="2" key="1">
    <citation type="submission" date="2022-07" db="EMBL/GenBank/DDBJ databases">
        <authorList>
            <person name="Trinca V."/>
            <person name="Uliana J.V.C."/>
            <person name="Torres T.T."/>
            <person name="Ward R.J."/>
            <person name="Monesi N."/>
        </authorList>
    </citation>
    <scope>NUCLEOTIDE SEQUENCE</scope>
    <source>
        <strain evidence="2">HSMRA1968</strain>
        <tissue evidence="2">Whole embryos</tissue>
    </source>
</reference>
<sequence>MATDTENASFVLTSKSGSGTGNMQRHLKRDHAKEIVSGTLTAENGTGAFVIEDIDIDEKISVDEDDTTF</sequence>
<name>A0A9Q0MZ97_9DIPT</name>
<evidence type="ECO:0000313" key="2">
    <source>
        <dbReference type="EMBL" id="KAJ6639905.1"/>
    </source>
</evidence>
<dbReference type="AlphaFoldDB" id="A0A9Q0MZ97"/>
<evidence type="ECO:0000313" key="3">
    <source>
        <dbReference type="Proteomes" id="UP001151699"/>
    </source>
</evidence>
<accession>A0A9Q0MZ97</accession>
<evidence type="ECO:0000256" key="1">
    <source>
        <dbReference type="SAM" id="MobiDB-lite"/>
    </source>
</evidence>
<gene>
    <name evidence="2" type="ORF">Bhyg_12652</name>
</gene>
<keyword evidence="3" id="KW-1185">Reference proteome</keyword>
<comment type="caution">
    <text evidence="2">The sequence shown here is derived from an EMBL/GenBank/DDBJ whole genome shotgun (WGS) entry which is preliminary data.</text>
</comment>
<protein>
    <submittedName>
        <fullName evidence="2">Uncharacterized protein</fullName>
    </submittedName>
</protein>
<feature type="region of interest" description="Disordered" evidence="1">
    <location>
        <begin position="1"/>
        <end position="26"/>
    </location>
</feature>